<gene>
    <name evidence="1" type="ORF">LCGC14_1750360</name>
</gene>
<evidence type="ECO:0008006" key="2">
    <source>
        <dbReference type="Google" id="ProtNLM"/>
    </source>
</evidence>
<dbReference type="AlphaFoldDB" id="A0A0F9HRF5"/>
<dbReference type="GO" id="GO:0051276">
    <property type="term" value="P:chromosome organization"/>
    <property type="evidence" value="ECO:0007669"/>
    <property type="project" value="InterPro"/>
</dbReference>
<dbReference type="Pfam" id="PF03592">
    <property type="entry name" value="Terminase_2"/>
    <property type="match status" value="1"/>
</dbReference>
<dbReference type="InterPro" id="IPR038713">
    <property type="entry name" value="Terminase_Gp1_N_sf"/>
</dbReference>
<proteinExistence type="predicted"/>
<organism evidence="1">
    <name type="scientific">marine sediment metagenome</name>
    <dbReference type="NCBI Taxonomy" id="412755"/>
    <lineage>
        <taxon>unclassified sequences</taxon>
        <taxon>metagenomes</taxon>
        <taxon>ecological metagenomes</taxon>
    </lineage>
</organism>
<dbReference type="InterPro" id="IPR005335">
    <property type="entry name" value="Terminase_ssu"/>
</dbReference>
<reference evidence="1" key="1">
    <citation type="journal article" date="2015" name="Nature">
        <title>Complex archaea that bridge the gap between prokaryotes and eukaryotes.</title>
        <authorList>
            <person name="Spang A."/>
            <person name="Saw J.H."/>
            <person name="Jorgensen S.L."/>
            <person name="Zaremba-Niedzwiedzka K."/>
            <person name="Martijn J."/>
            <person name="Lind A.E."/>
            <person name="van Eijk R."/>
            <person name="Schleper C."/>
            <person name="Guy L."/>
            <person name="Ettema T.J."/>
        </authorList>
    </citation>
    <scope>NUCLEOTIDE SEQUENCE</scope>
</reference>
<comment type="caution">
    <text evidence="1">The sequence shown here is derived from an EMBL/GenBank/DDBJ whole genome shotgun (WGS) entry which is preliminary data.</text>
</comment>
<dbReference type="Gene3D" id="1.10.10.1400">
    <property type="entry name" value="Terminase, small subunit, N-terminal DNA-binding domain, HTH motif"/>
    <property type="match status" value="1"/>
</dbReference>
<accession>A0A0F9HRF5</accession>
<dbReference type="EMBL" id="LAZR01016136">
    <property type="protein sequence ID" value="KKM05812.1"/>
    <property type="molecule type" value="Genomic_DNA"/>
</dbReference>
<name>A0A0F9HRF5_9ZZZZ</name>
<protein>
    <recommendedName>
        <fullName evidence="2">Terminase small subunit</fullName>
    </recommendedName>
</protein>
<evidence type="ECO:0000313" key="1">
    <source>
        <dbReference type="EMBL" id="KKM05812.1"/>
    </source>
</evidence>
<sequence length="146" mass="16362">MSMTERPLTNKRIHFCAEYTTNGHNASQAYKTAFPRVVSGWNAHGARLIAKDSIKQEISRIEAEYKAEYVADRQERQHFWTQTMKTAPNMNDRLRASELLGKSQCDFIDLGLTGIAEVPTPVSAEDIAEFRAMAKAATKVRLSKGA</sequence>